<accession>A0A8J4CNS9</accession>
<feature type="compositionally biased region" description="Low complexity" evidence="1">
    <location>
        <begin position="191"/>
        <end position="204"/>
    </location>
</feature>
<feature type="region of interest" description="Disordered" evidence="1">
    <location>
        <begin position="174"/>
        <end position="204"/>
    </location>
</feature>
<evidence type="ECO:0000313" key="3">
    <source>
        <dbReference type="EMBL" id="GIM12086.1"/>
    </source>
</evidence>
<comment type="caution">
    <text evidence="2">The sequence shown here is derived from an EMBL/GenBank/DDBJ whole genome shotgun (WGS) entry which is preliminary data.</text>
</comment>
<evidence type="ECO:0000313" key="2">
    <source>
        <dbReference type="EMBL" id="GIL86951.1"/>
    </source>
</evidence>
<name>A0A8J4CNS9_9CHLO</name>
<proteinExistence type="predicted"/>
<dbReference type="EMBL" id="BNCP01000037">
    <property type="protein sequence ID" value="GIL86951.1"/>
    <property type="molecule type" value="Genomic_DNA"/>
</dbReference>
<dbReference type="AlphaFoldDB" id="A0A8J4CNS9"/>
<evidence type="ECO:0000256" key="1">
    <source>
        <dbReference type="SAM" id="MobiDB-lite"/>
    </source>
</evidence>
<gene>
    <name evidence="2" type="ORF">Vretifemale_15158</name>
    <name evidence="3" type="ORF">Vretimale_15516</name>
</gene>
<dbReference type="Proteomes" id="UP000747110">
    <property type="component" value="Unassembled WGS sequence"/>
</dbReference>
<dbReference type="Proteomes" id="UP000722791">
    <property type="component" value="Unassembled WGS sequence"/>
</dbReference>
<organism evidence="2 4">
    <name type="scientific">Volvox reticuliferus</name>
    <dbReference type="NCBI Taxonomy" id="1737510"/>
    <lineage>
        <taxon>Eukaryota</taxon>
        <taxon>Viridiplantae</taxon>
        <taxon>Chlorophyta</taxon>
        <taxon>core chlorophytes</taxon>
        <taxon>Chlorophyceae</taxon>
        <taxon>CS clade</taxon>
        <taxon>Chlamydomonadales</taxon>
        <taxon>Volvocaceae</taxon>
        <taxon>Volvox</taxon>
    </lineage>
</organism>
<dbReference type="EMBL" id="BNCQ01000042">
    <property type="protein sequence ID" value="GIM12086.1"/>
    <property type="molecule type" value="Genomic_DNA"/>
</dbReference>
<evidence type="ECO:0000313" key="4">
    <source>
        <dbReference type="Proteomes" id="UP000747110"/>
    </source>
</evidence>
<sequence length="226" mass="23661">MSLIATPLHAGLHFTALLMHDSVSEDVSSAFCTRSWRTSFTSSSTGAGPFSESNLAGGGSRDLVLRSLSFQRPDPATRVMFPRTLSSSGPPELRLSGATASSEATPRTVRGTCRSLHAHMQTVHDLSSTGVGAALSGWIDFTRAELDAQAEAPAAGGVSGTWLQYGRVSRAVQIKPRRSRSQTVIQISGASPPSSSSSSNNSNSGKCVLVLPFRPEDLASSAATLQ</sequence>
<feature type="region of interest" description="Disordered" evidence="1">
    <location>
        <begin position="83"/>
        <end position="107"/>
    </location>
</feature>
<protein>
    <submittedName>
        <fullName evidence="2">Uncharacterized protein</fullName>
    </submittedName>
</protein>
<reference evidence="2" key="1">
    <citation type="journal article" date="2021" name="Proc. Natl. Acad. Sci. U.S.A.">
        <title>Three genomes in the algal genus Volvox reveal the fate of a haploid sex-determining region after a transition to homothallism.</title>
        <authorList>
            <person name="Yamamoto K."/>
            <person name="Hamaji T."/>
            <person name="Kawai-Toyooka H."/>
            <person name="Matsuzaki R."/>
            <person name="Takahashi F."/>
            <person name="Nishimura Y."/>
            <person name="Kawachi M."/>
            <person name="Noguchi H."/>
            <person name="Minakuchi Y."/>
            <person name="Umen J.G."/>
            <person name="Toyoda A."/>
            <person name="Nozaki H."/>
        </authorList>
    </citation>
    <scope>NUCLEOTIDE SEQUENCE</scope>
    <source>
        <strain evidence="3">NIES-3785</strain>
        <strain evidence="2">NIES-3786</strain>
    </source>
</reference>
<keyword evidence="4" id="KW-1185">Reference proteome</keyword>